<protein>
    <submittedName>
        <fullName evidence="1">Uncharacterized protein</fullName>
    </submittedName>
</protein>
<dbReference type="Proteomes" id="UP001500751">
    <property type="component" value="Unassembled WGS sequence"/>
</dbReference>
<reference evidence="2" key="1">
    <citation type="journal article" date="2019" name="Int. J. Syst. Evol. Microbiol.">
        <title>The Global Catalogue of Microorganisms (GCM) 10K type strain sequencing project: providing services to taxonomists for standard genome sequencing and annotation.</title>
        <authorList>
            <consortium name="The Broad Institute Genomics Platform"/>
            <consortium name="The Broad Institute Genome Sequencing Center for Infectious Disease"/>
            <person name="Wu L."/>
            <person name="Ma J."/>
        </authorList>
    </citation>
    <scope>NUCLEOTIDE SEQUENCE [LARGE SCALE GENOMIC DNA]</scope>
    <source>
        <strain evidence="2">JCM 16014</strain>
    </source>
</reference>
<evidence type="ECO:0000313" key="1">
    <source>
        <dbReference type="EMBL" id="GAA2042681.1"/>
    </source>
</evidence>
<accession>A0ABP5GE33</accession>
<name>A0ABP5GE33_9ACTN</name>
<proteinExistence type="predicted"/>
<comment type="caution">
    <text evidence="1">The sequence shown here is derived from an EMBL/GenBank/DDBJ whole genome shotgun (WGS) entry which is preliminary data.</text>
</comment>
<organism evidence="1 2">
    <name type="scientific">Catenulispora yoronensis</name>
    <dbReference type="NCBI Taxonomy" id="450799"/>
    <lineage>
        <taxon>Bacteria</taxon>
        <taxon>Bacillati</taxon>
        <taxon>Actinomycetota</taxon>
        <taxon>Actinomycetes</taxon>
        <taxon>Catenulisporales</taxon>
        <taxon>Catenulisporaceae</taxon>
        <taxon>Catenulispora</taxon>
    </lineage>
</organism>
<evidence type="ECO:0000313" key="2">
    <source>
        <dbReference type="Proteomes" id="UP001500751"/>
    </source>
</evidence>
<dbReference type="EMBL" id="BAAAQN010000034">
    <property type="protein sequence ID" value="GAA2042681.1"/>
    <property type="molecule type" value="Genomic_DNA"/>
</dbReference>
<gene>
    <name evidence="1" type="ORF">GCM10009839_51930</name>
</gene>
<sequence length="374" mass="41613">MLHDVPLSPTDILPVDAAMRLAGDDRDTCEAEGASVVVGNDAMVIITDPQDSIGISGVWNSRRFRLHGPFVEDAAVRSVGHLPGSPHWSWATERGARQIHLFARLPEGCFYLGAGKPVQGEYRDGVMLSAELAIDPELTGEVLARVRPVREPDALPELAWLANIKDDPTAALQDFVSGWIPETAEDLGDFLPHQWDIPAPLAGFFRLARKRPVLLGRQNFITRPDEWAEGERGLVAFGHENQGSFDWLFDPAQADPDVWFHDLDGERLSREHEPMSGFLLQFSLFEAMVSAHYFAYSPKLSAEQTAKVTAALTPMPWKPWRWPNDSQRFFVAPGLIAAVTQEGNETFSFQAAAFHRSVLRPLGELGVPWRRFDG</sequence>
<keyword evidence="2" id="KW-1185">Reference proteome</keyword>